<dbReference type="AlphaFoldDB" id="H1XW46"/>
<accession>H1XW46</accession>
<dbReference type="InParanoid" id="H1XW46"/>
<dbReference type="Pfam" id="PF21842">
    <property type="entry name" value="DUF6901"/>
    <property type="match status" value="1"/>
</dbReference>
<dbReference type="EMBL" id="CP018099">
    <property type="protein sequence ID" value="APF17739.1"/>
    <property type="molecule type" value="Genomic_DNA"/>
</dbReference>
<reference evidence="2 3" key="1">
    <citation type="submission" date="2011-09" db="EMBL/GenBank/DDBJ databases">
        <title>The permanent draft genome of Caldithrix abyssi DSM 13497.</title>
        <authorList>
            <consortium name="US DOE Joint Genome Institute (JGI-PGF)"/>
            <person name="Lucas S."/>
            <person name="Han J."/>
            <person name="Lapidus A."/>
            <person name="Bruce D."/>
            <person name="Goodwin L."/>
            <person name="Pitluck S."/>
            <person name="Peters L."/>
            <person name="Kyrpides N."/>
            <person name="Mavromatis K."/>
            <person name="Ivanova N."/>
            <person name="Mikhailova N."/>
            <person name="Chertkov O."/>
            <person name="Detter J.C."/>
            <person name="Tapia R."/>
            <person name="Han C."/>
            <person name="Land M."/>
            <person name="Hauser L."/>
            <person name="Markowitz V."/>
            <person name="Cheng J.-F."/>
            <person name="Hugenholtz P."/>
            <person name="Woyke T."/>
            <person name="Wu D."/>
            <person name="Spring S."/>
            <person name="Brambilla E."/>
            <person name="Klenk H.-P."/>
            <person name="Eisen J.A."/>
        </authorList>
    </citation>
    <scope>NUCLEOTIDE SEQUENCE [LARGE SCALE GENOMIC DNA]</scope>
    <source>
        <strain evidence="2 3">DSM 13497</strain>
    </source>
</reference>
<evidence type="ECO:0000313" key="3">
    <source>
        <dbReference type="Proteomes" id="UP000004671"/>
    </source>
</evidence>
<keyword evidence="3" id="KW-1185">Reference proteome</keyword>
<dbReference type="RefSeq" id="WP_006928997.1">
    <property type="nucleotide sequence ID" value="NZ_CM001402.1"/>
</dbReference>
<dbReference type="Proteomes" id="UP000004671">
    <property type="component" value="Chromosome"/>
</dbReference>
<dbReference type="PaxDb" id="880073-Calab_2208"/>
<dbReference type="STRING" id="880073.Cabys_988"/>
<protein>
    <submittedName>
        <fullName evidence="2">Uncharacterized protein</fullName>
    </submittedName>
</protein>
<dbReference type="Proteomes" id="UP000183868">
    <property type="component" value="Chromosome"/>
</dbReference>
<dbReference type="eggNOG" id="ENOG502ZBJ2">
    <property type="taxonomic scope" value="Bacteria"/>
</dbReference>
<gene>
    <name evidence="1" type="ORF">Cabys_988</name>
    <name evidence="2" type="ORF">Calab_2208</name>
</gene>
<proteinExistence type="predicted"/>
<reference evidence="1 4" key="2">
    <citation type="submission" date="2016-11" db="EMBL/GenBank/DDBJ databases">
        <title>Genomic analysis of Caldithrix abyssi and proposal of a novel bacterial phylum Caldithrichaeota.</title>
        <authorList>
            <person name="Kublanov I."/>
            <person name="Sigalova O."/>
            <person name="Gavrilov S."/>
            <person name="Lebedinsky A."/>
            <person name="Ivanova N."/>
            <person name="Daum C."/>
            <person name="Reddy T."/>
            <person name="Klenk H.P."/>
            <person name="Goker M."/>
            <person name="Reva O."/>
            <person name="Miroshnichenko M."/>
            <person name="Kyprides N."/>
            <person name="Woyke T."/>
            <person name="Gelfand M."/>
        </authorList>
    </citation>
    <scope>NUCLEOTIDE SEQUENCE [LARGE SCALE GENOMIC DNA]</scope>
    <source>
        <strain evidence="1 4">LF13</strain>
    </source>
</reference>
<organism evidence="2 3">
    <name type="scientific">Caldithrix abyssi DSM 13497</name>
    <dbReference type="NCBI Taxonomy" id="880073"/>
    <lineage>
        <taxon>Bacteria</taxon>
        <taxon>Pseudomonadati</taxon>
        <taxon>Calditrichota</taxon>
        <taxon>Calditrichia</taxon>
        <taxon>Calditrichales</taxon>
        <taxon>Calditrichaceae</taxon>
        <taxon>Caldithrix</taxon>
    </lineage>
</organism>
<evidence type="ECO:0000313" key="2">
    <source>
        <dbReference type="EMBL" id="EHO41818.1"/>
    </source>
</evidence>
<name>H1XW46_CALAY</name>
<dbReference type="EMBL" id="CM001402">
    <property type="protein sequence ID" value="EHO41818.1"/>
    <property type="molecule type" value="Genomic_DNA"/>
</dbReference>
<dbReference type="OrthoDB" id="9813686at2"/>
<sequence length="230" mass="26510">MKKDKQLHFIYRFLFDTGKTLSFDIELDAETLEIIPKNSFQPSRLSQLDFHQCANCPLTKEEHPLCPVTRNLEYILKDFKDIISYEKVTVLVETEERTYSSRTSVQQGLGSMMGIFMVSSGCPILAKLKPMVRFHLPFATLTETIFRAASTYLLGEFIKYKKGQPADWDMDGLIETYREIEEVNAGLASRFRAITGRDAHLNALIALDVFAKELPQTIKESLREFEYLYQ</sequence>
<evidence type="ECO:0000313" key="4">
    <source>
        <dbReference type="Proteomes" id="UP000183868"/>
    </source>
</evidence>
<dbReference type="HOGENOM" id="CLU_086634_0_0_0"/>
<evidence type="ECO:0000313" key="1">
    <source>
        <dbReference type="EMBL" id="APF17739.1"/>
    </source>
</evidence>
<dbReference type="InterPro" id="IPR054196">
    <property type="entry name" value="DUF6901"/>
</dbReference>
<dbReference type="KEGG" id="caby:Cabys_988"/>